<dbReference type="AlphaFoldDB" id="A0A7K0DWU4"/>
<dbReference type="InterPro" id="IPR050583">
    <property type="entry name" value="Mycobacterial_A85_antigen"/>
</dbReference>
<keyword evidence="2" id="KW-0808">Transferase</keyword>
<sequence length="346" mass="36923">MRLGFGSLMTLAATVIAGVLSAGVPAGADPVDSPGVVLPAIKSPDGSYIEKIEVKDSRNVTLSVHSAAMNKTFPVDVLRPTDTSSPRPSLYLLNGAGGGVDDASWQLRTDALQFLSDKNVNVVQVIGGAWSFYTDWIATDPVLGVNKWQTYIGDELPPLIDAALNTNQVNAIAGLSMSGVPVLDLVIAHPGLFRSAAVYSGLTQTSDRVGQDMVKLTVETWGGGDTRNMWGPTDSPLWVDNDPYVNAEKLRGTNLFFSTGNGIPGVYDLPGGKFRLEAPSETPKVVALGSVIEAGVEWANQNMEKKLDSLHIPATFVYRDSGTHSWGYWQEDLHTSWPVLAAGLGI</sequence>
<evidence type="ECO:0000256" key="1">
    <source>
        <dbReference type="SAM" id="SignalP"/>
    </source>
</evidence>
<dbReference type="InterPro" id="IPR029058">
    <property type="entry name" value="AB_hydrolase_fold"/>
</dbReference>
<organism evidence="2 3">
    <name type="scientific">Nocardia aurantia</name>
    <dbReference type="NCBI Taxonomy" id="2585199"/>
    <lineage>
        <taxon>Bacteria</taxon>
        <taxon>Bacillati</taxon>
        <taxon>Actinomycetota</taxon>
        <taxon>Actinomycetes</taxon>
        <taxon>Mycobacteriales</taxon>
        <taxon>Nocardiaceae</taxon>
        <taxon>Nocardia</taxon>
    </lineage>
</organism>
<dbReference type="EC" id="2.3.1.122" evidence="2"/>
<reference evidence="2 3" key="1">
    <citation type="submission" date="2019-10" db="EMBL/GenBank/DDBJ databases">
        <title>Nocardia macrotermitis sp. nov. and Nocardia aurantia sp. nov., isolated from the gut of fungus growing-termite Macrotermes natalensis.</title>
        <authorList>
            <person name="Benndorf R."/>
            <person name="Schwitalla J."/>
            <person name="Martin K."/>
            <person name="De Beer W."/>
            <person name="Kaster A.-K."/>
            <person name="Vollmers J."/>
            <person name="Poulsen M."/>
            <person name="Beemelmanns C."/>
        </authorList>
    </citation>
    <scope>NUCLEOTIDE SEQUENCE [LARGE SCALE GENOMIC DNA]</scope>
    <source>
        <strain evidence="2 3">RB56</strain>
    </source>
</reference>
<proteinExistence type="predicted"/>
<gene>
    <name evidence="2" type="primary">fbpA_7</name>
    <name evidence="2" type="ORF">NRB56_58480</name>
</gene>
<dbReference type="EMBL" id="WEGI01000013">
    <property type="protein sequence ID" value="MQY30250.1"/>
    <property type="molecule type" value="Genomic_DNA"/>
</dbReference>
<dbReference type="SUPFAM" id="SSF53474">
    <property type="entry name" value="alpha/beta-Hydrolases"/>
    <property type="match status" value="1"/>
</dbReference>
<evidence type="ECO:0000313" key="3">
    <source>
        <dbReference type="Proteomes" id="UP000431401"/>
    </source>
</evidence>
<accession>A0A7K0DWU4</accession>
<dbReference type="PANTHER" id="PTHR48098:SF1">
    <property type="entry name" value="DIACYLGLYCEROL ACYLTRANSFERASE_MYCOLYLTRANSFERASE AG85A"/>
    <property type="match status" value="1"/>
</dbReference>
<comment type="caution">
    <text evidence="2">The sequence shown here is derived from an EMBL/GenBank/DDBJ whole genome shotgun (WGS) entry which is preliminary data.</text>
</comment>
<dbReference type="Pfam" id="PF00756">
    <property type="entry name" value="Esterase"/>
    <property type="match status" value="1"/>
</dbReference>
<feature type="chain" id="PRO_5029558596" evidence="1">
    <location>
        <begin position="29"/>
        <end position="346"/>
    </location>
</feature>
<dbReference type="InterPro" id="IPR000801">
    <property type="entry name" value="Esterase-like"/>
</dbReference>
<protein>
    <submittedName>
        <fullName evidence="2">Diacylglycerol acyltransferase/mycolyltransferase Ag85A</fullName>
        <ecNumber evidence="2">2.3.1.122</ecNumber>
    </submittedName>
</protein>
<keyword evidence="3" id="KW-1185">Reference proteome</keyword>
<feature type="signal peptide" evidence="1">
    <location>
        <begin position="1"/>
        <end position="28"/>
    </location>
</feature>
<name>A0A7K0DWU4_9NOCA</name>
<keyword evidence="1" id="KW-0732">Signal</keyword>
<dbReference type="Gene3D" id="3.40.50.1820">
    <property type="entry name" value="alpha/beta hydrolase"/>
    <property type="match status" value="1"/>
</dbReference>
<dbReference type="Proteomes" id="UP000431401">
    <property type="component" value="Unassembled WGS sequence"/>
</dbReference>
<dbReference type="GO" id="GO:0050348">
    <property type="term" value="F:trehalose O-mycolyltransferase activity"/>
    <property type="evidence" value="ECO:0007669"/>
    <property type="project" value="UniProtKB-EC"/>
</dbReference>
<keyword evidence="2" id="KW-0012">Acyltransferase</keyword>
<dbReference type="PANTHER" id="PTHR48098">
    <property type="entry name" value="ENTEROCHELIN ESTERASE-RELATED"/>
    <property type="match status" value="1"/>
</dbReference>
<evidence type="ECO:0000313" key="2">
    <source>
        <dbReference type="EMBL" id="MQY30250.1"/>
    </source>
</evidence>